<organism evidence="1 2">
    <name type="scientific">Persea americana</name>
    <name type="common">Avocado</name>
    <dbReference type="NCBI Taxonomy" id="3435"/>
    <lineage>
        <taxon>Eukaryota</taxon>
        <taxon>Viridiplantae</taxon>
        <taxon>Streptophyta</taxon>
        <taxon>Embryophyta</taxon>
        <taxon>Tracheophyta</taxon>
        <taxon>Spermatophyta</taxon>
        <taxon>Magnoliopsida</taxon>
        <taxon>Magnoliidae</taxon>
        <taxon>Laurales</taxon>
        <taxon>Lauraceae</taxon>
        <taxon>Persea</taxon>
    </lineage>
</organism>
<comment type="caution">
    <text evidence="1">The sequence shown here is derived from an EMBL/GenBank/DDBJ whole genome shotgun (WGS) entry which is preliminary data.</text>
</comment>
<protein>
    <submittedName>
        <fullName evidence="1">Uncharacterized protein</fullName>
    </submittedName>
</protein>
<proteinExistence type="predicted"/>
<sequence>MADGRLGPLRKGWRFYPTDEELTDNLREKNAGNLPEIEEVPEVDICEFRPEELPGVKPFDDPYLPQFTISIQFGGRSFHVVWSLLYRQNAEYIATFAVLALLCKARLSLFQREFSRWRLGVLTNS</sequence>
<gene>
    <name evidence="1" type="ORF">MRB53_003308</name>
</gene>
<reference evidence="1 2" key="1">
    <citation type="journal article" date="2022" name="Hortic Res">
        <title>A haplotype resolved chromosomal level avocado genome allows analysis of novel avocado genes.</title>
        <authorList>
            <person name="Nath O."/>
            <person name="Fletcher S.J."/>
            <person name="Hayward A."/>
            <person name="Shaw L.M."/>
            <person name="Masouleh A.K."/>
            <person name="Furtado A."/>
            <person name="Henry R.J."/>
            <person name="Mitter N."/>
        </authorList>
    </citation>
    <scope>NUCLEOTIDE SEQUENCE [LARGE SCALE GENOMIC DNA]</scope>
    <source>
        <strain evidence="2">cv. Hass</strain>
    </source>
</reference>
<evidence type="ECO:0000313" key="1">
    <source>
        <dbReference type="EMBL" id="KAJ8650285.1"/>
    </source>
</evidence>
<dbReference type="EMBL" id="CM056809">
    <property type="protein sequence ID" value="KAJ8650285.1"/>
    <property type="molecule type" value="Genomic_DNA"/>
</dbReference>
<name>A0ACC2MXW2_PERAE</name>
<evidence type="ECO:0000313" key="2">
    <source>
        <dbReference type="Proteomes" id="UP001234297"/>
    </source>
</evidence>
<keyword evidence="2" id="KW-1185">Reference proteome</keyword>
<accession>A0ACC2MXW2</accession>
<dbReference type="Proteomes" id="UP001234297">
    <property type="component" value="Chromosome 1"/>
</dbReference>